<evidence type="ECO:0000313" key="3">
    <source>
        <dbReference type="EMBL" id="MCM2373262.1"/>
    </source>
</evidence>
<feature type="compositionally biased region" description="Basic and acidic residues" evidence="1">
    <location>
        <begin position="35"/>
        <end position="67"/>
    </location>
</feature>
<dbReference type="EMBL" id="JAMQBK010000060">
    <property type="protein sequence ID" value="MCM2373262.1"/>
    <property type="molecule type" value="Genomic_DNA"/>
</dbReference>
<dbReference type="InterPro" id="IPR018247">
    <property type="entry name" value="EF_Hand_1_Ca_BS"/>
</dbReference>
<organism evidence="3 4">
    <name type="scientific">Aporhodopirellula aestuarii</name>
    <dbReference type="NCBI Taxonomy" id="2950107"/>
    <lineage>
        <taxon>Bacteria</taxon>
        <taxon>Pseudomonadati</taxon>
        <taxon>Planctomycetota</taxon>
        <taxon>Planctomycetia</taxon>
        <taxon>Pirellulales</taxon>
        <taxon>Pirellulaceae</taxon>
        <taxon>Aporhodopirellula</taxon>
    </lineage>
</organism>
<feature type="region of interest" description="Disordered" evidence="1">
    <location>
        <begin position="27"/>
        <end position="67"/>
    </location>
</feature>
<keyword evidence="4" id="KW-1185">Reference proteome</keyword>
<reference evidence="3 4" key="1">
    <citation type="journal article" date="2022" name="Syst. Appl. Microbiol.">
        <title>Rhodopirellula aestuarii sp. nov., a novel member of the genus Rhodopirellula isolated from brackish sediments collected in the Tagus River estuary, Portugal.</title>
        <authorList>
            <person name="Vitorino I.R."/>
            <person name="Klimek D."/>
            <person name="Calusinska M."/>
            <person name="Lobo-da-Cunha A."/>
            <person name="Vasconcelos V."/>
            <person name="Lage O.M."/>
        </authorList>
    </citation>
    <scope>NUCLEOTIDE SEQUENCE [LARGE SCALE GENOMIC DNA]</scope>
    <source>
        <strain evidence="3 4">ICT_H3.1</strain>
    </source>
</reference>
<dbReference type="SUPFAM" id="SSF47473">
    <property type="entry name" value="EF-hand"/>
    <property type="match status" value="1"/>
</dbReference>
<feature type="domain" description="EF-hand" evidence="2">
    <location>
        <begin position="1"/>
        <end position="26"/>
    </location>
</feature>
<comment type="caution">
    <text evidence="3">The sequence shown here is derived from an EMBL/GenBank/DDBJ whole genome shotgun (WGS) entry which is preliminary data.</text>
</comment>
<dbReference type="PROSITE" id="PS00018">
    <property type="entry name" value="EF_HAND_1"/>
    <property type="match status" value="2"/>
</dbReference>
<sequence>MQLDANDDGELSAEELSSIAERGQRMFQWADEDKDGALSKKELETMKTRGEAMRQGRGGRDDEQARD</sequence>
<dbReference type="RefSeq" id="WP_250930990.1">
    <property type="nucleotide sequence ID" value="NZ_JAMQBK010000060.1"/>
</dbReference>
<gene>
    <name evidence="3" type="ORF">NB063_21835</name>
</gene>
<dbReference type="PROSITE" id="PS50222">
    <property type="entry name" value="EF_HAND_2"/>
    <property type="match status" value="1"/>
</dbReference>
<dbReference type="Proteomes" id="UP001202961">
    <property type="component" value="Unassembled WGS sequence"/>
</dbReference>
<name>A0ABT0U8X1_9BACT</name>
<evidence type="ECO:0000256" key="1">
    <source>
        <dbReference type="SAM" id="MobiDB-lite"/>
    </source>
</evidence>
<dbReference type="Gene3D" id="1.10.238.10">
    <property type="entry name" value="EF-hand"/>
    <property type="match status" value="1"/>
</dbReference>
<proteinExistence type="predicted"/>
<protein>
    <recommendedName>
        <fullName evidence="2">EF-hand domain-containing protein</fullName>
    </recommendedName>
</protein>
<accession>A0ABT0U8X1</accession>
<dbReference type="InterPro" id="IPR011992">
    <property type="entry name" value="EF-hand-dom_pair"/>
</dbReference>
<evidence type="ECO:0000313" key="4">
    <source>
        <dbReference type="Proteomes" id="UP001202961"/>
    </source>
</evidence>
<dbReference type="InterPro" id="IPR002048">
    <property type="entry name" value="EF_hand_dom"/>
</dbReference>
<evidence type="ECO:0000259" key="2">
    <source>
        <dbReference type="PROSITE" id="PS50222"/>
    </source>
</evidence>
<dbReference type="Pfam" id="PF13202">
    <property type="entry name" value="EF-hand_5"/>
    <property type="match status" value="2"/>
</dbReference>